<keyword evidence="1" id="KW-0812">Transmembrane</keyword>
<proteinExistence type="predicted"/>
<dbReference type="RefSeq" id="WP_069697178.1">
    <property type="nucleotide sequence ID" value="NZ_JAGGMA010000009.1"/>
</dbReference>
<protein>
    <submittedName>
        <fullName evidence="2">Uncharacterized protein</fullName>
    </submittedName>
</protein>
<evidence type="ECO:0000256" key="1">
    <source>
        <dbReference type="SAM" id="Phobius"/>
    </source>
</evidence>
<feature type="transmembrane region" description="Helical" evidence="1">
    <location>
        <begin position="48"/>
        <end position="65"/>
    </location>
</feature>
<reference evidence="2 3" key="1">
    <citation type="submission" date="2016-09" db="EMBL/GenBank/DDBJ databases">
        <authorList>
            <person name="Capua I."/>
            <person name="De Benedictis P."/>
            <person name="Joannis T."/>
            <person name="Lombin L.H."/>
            <person name="Cattoli G."/>
        </authorList>
    </citation>
    <scope>NUCLEOTIDE SEQUENCE [LARGE SCALE GENOMIC DNA]</scope>
    <source>
        <strain evidence="2 3">LMG 25899</strain>
    </source>
</reference>
<dbReference type="AlphaFoldDB" id="A0A1E5L130"/>
<feature type="transmembrane region" description="Helical" evidence="1">
    <location>
        <begin position="187"/>
        <end position="208"/>
    </location>
</feature>
<feature type="transmembrane region" description="Helical" evidence="1">
    <location>
        <begin position="24"/>
        <end position="42"/>
    </location>
</feature>
<comment type="caution">
    <text evidence="2">The sequence shown here is derived from an EMBL/GenBank/DDBJ whole genome shotgun (WGS) entry which is preliminary data.</text>
</comment>
<sequence length="223" mass="26686">MNDFVKEDFTYYERSIKAFYRKIFMRRIMWSGLLLILLVILATSEQSFVLLTAILTIGSIWYIYIQIKKMNDFSNKILEEQNKWSTLFEKEDYEEQINPIFESQKKYFIELKQEEQTIDIRKKDSRNLPSRKSGYTLLIGENANIFDQKNEFVTAYYDIGSLKHAEIYKEQILKSTDFIAKKRRRSLIRIVLVVIVLIIAGFLLKQLFEPSSIYKVSEMFFWL</sequence>
<accession>A0A1E5L130</accession>
<name>A0A1E5L130_9ENTE</name>
<dbReference type="Proteomes" id="UP000095256">
    <property type="component" value="Unassembled WGS sequence"/>
</dbReference>
<evidence type="ECO:0000313" key="2">
    <source>
        <dbReference type="EMBL" id="OEH83828.1"/>
    </source>
</evidence>
<keyword evidence="1" id="KW-1133">Transmembrane helix</keyword>
<keyword evidence="1" id="KW-0472">Membrane</keyword>
<gene>
    <name evidence="2" type="ORF">BCR26_07460</name>
</gene>
<dbReference type="EMBL" id="MIEK01000002">
    <property type="protein sequence ID" value="OEH83828.1"/>
    <property type="molecule type" value="Genomic_DNA"/>
</dbReference>
<evidence type="ECO:0000313" key="3">
    <source>
        <dbReference type="Proteomes" id="UP000095256"/>
    </source>
</evidence>
<keyword evidence="3" id="KW-1185">Reference proteome</keyword>
<dbReference type="OrthoDB" id="2174946at2"/>
<organism evidence="2 3">
    <name type="scientific">Enterococcus rivorum</name>
    <dbReference type="NCBI Taxonomy" id="762845"/>
    <lineage>
        <taxon>Bacteria</taxon>
        <taxon>Bacillati</taxon>
        <taxon>Bacillota</taxon>
        <taxon>Bacilli</taxon>
        <taxon>Lactobacillales</taxon>
        <taxon>Enterococcaceae</taxon>
        <taxon>Enterococcus</taxon>
    </lineage>
</organism>